<keyword evidence="12 14" id="KW-1015">Disulfide bond</keyword>
<keyword evidence="13" id="KW-0325">Glycoprotein</keyword>
<dbReference type="Gene3D" id="2.60.40.3210">
    <property type="entry name" value="Zona pellucida, ZP-N domain"/>
    <property type="match status" value="1"/>
</dbReference>
<dbReference type="OMA" id="KSYFMQR"/>
<evidence type="ECO:0000256" key="7">
    <source>
        <dbReference type="ARBA" id="ARBA00022685"/>
    </source>
</evidence>
<feature type="domain" description="ZP" evidence="16">
    <location>
        <begin position="138"/>
        <end position="396"/>
    </location>
</feature>
<dbReference type="InterPro" id="IPR055356">
    <property type="entry name" value="ZP-N"/>
</dbReference>
<protein>
    <recommendedName>
        <fullName evidence="3 14">Zona pellucida sperm-binding protein 3</fullName>
    </recommendedName>
</protein>
<keyword evidence="4 14" id="KW-1003">Cell membrane</keyword>
<dbReference type="PANTHER" id="PTHR11576:SF2">
    <property type="entry name" value="ZONA PELLUCIDA SPERM-BINDING PROTEIN 3"/>
    <property type="match status" value="1"/>
</dbReference>
<keyword evidence="9 14" id="KW-0732">Signal</keyword>
<evidence type="ECO:0000256" key="1">
    <source>
        <dbReference type="ARBA" id="ARBA00004498"/>
    </source>
</evidence>
<dbReference type="PANTHER" id="PTHR11576">
    <property type="entry name" value="ZONA PELLUCIDA SPERM-BINDING PROTEIN 3"/>
    <property type="match status" value="1"/>
</dbReference>
<keyword evidence="8 14" id="KW-0812">Transmembrane</keyword>
<dbReference type="GO" id="GO:0005886">
    <property type="term" value="C:plasma membrane"/>
    <property type="evidence" value="ECO:0007669"/>
    <property type="project" value="UniProtKB-SubCell"/>
</dbReference>
<dbReference type="GeneTree" id="ENSGT01030000234567"/>
<dbReference type="GO" id="GO:2000344">
    <property type="term" value="P:positive regulation of acrosome reaction"/>
    <property type="evidence" value="ECO:0007669"/>
    <property type="project" value="UniProtKB-UniRule"/>
</dbReference>
<dbReference type="AlphaFoldDB" id="A0A3Q2V6D8"/>
<accession>A0A3Q2V6D8</accession>
<dbReference type="InterPro" id="IPR048290">
    <property type="entry name" value="ZP_chr"/>
</dbReference>
<dbReference type="InterPro" id="IPR001507">
    <property type="entry name" value="ZP_dom"/>
</dbReference>
<comment type="domain">
    <text evidence="14">The ZP domain is involved in the polymerization of the ZP proteins to form the zona pellucida.</text>
</comment>
<dbReference type="GO" id="GO:0032190">
    <property type="term" value="F:acrosin binding"/>
    <property type="evidence" value="ECO:0007669"/>
    <property type="project" value="TreeGrafter"/>
</dbReference>
<comment type="PTM">
    <text evidence="14">Proteolytically cleaved before the transmembrane segment to yield the secreted ectodomain incorporated in the zona pellucida.</text>
</comment>
<evidence type="ECO:0000256" key="8">
    <source>
        <dbReference type="ARBA" id="ARBA00022692"/>
    </source>
</evidence>
<dbReference type="FunFam" id="2.60.40.3210:FF:000001">
    <property type="entry name" value="Zona pellucida sperm-binding protein 3"/>
    <property type="match status" value="1"/>
</dbReference>
<feature type="compositionally biased region" description="Polar residues" evidence="15">
    <location>
        <begin position="40"/>
        <end position="57"/>
    </location>
</feature>
<evidence type="ECO:0000313" key="18">
    <source>
        <dbReference type="Proteomes" id="UP000264840"/>
    </source>
</evidence>
<name>A0A3Q2V6D8_HAPBU</name>
<dbReference type="PROSITE" id="PS51034">
    <property type="entry name" value="ZP_2"/>
    <property type="match status" value="1"/>
</dbReference>
<keyword evidence="5 14" id="KW-0964">Secreted</keyword>
<dbReference type="Ensembl" id="ENSHBUT00000005763.1">
    <property type="protein sequence ID" value="ENSHBUP00000006169.1"/>
    <property type="gene ID" value="ENSHBUG00000007547.1"/>
</dbReference>
<dbReference type="Pfam" id="PF00100">
    <property type="entry name" value="Zona_pellucida"/>
    <property type="match status" value="1"/>
</dbReference>
<dbReference type="Proteomes" id="UP000264840">
    <property type="component" value="Unplaced"/>
</dbReference>
<evidence type="ECO:0000256" key="11">
    <source>
        <dbReference type="ARBA" id="ARBA00023136"/>
    </source>
</evidence>
<evidence type="ECO:0000256" key="14">
    <source>
        <dbReference type="RuleBase" id="RU367066"/>
    </source>
</evidence>
<evidence type="ECO:0000256" key="3">
    <source>
        <dbReference type="ARBA" id="ARBA00017980"/>
    </source>
</evidence>
<dbReference type="GO" id="GO:0007339">
    <property type="term" value="P:binding of sperm to zona pellucida"/>
    <property type="evidence" value="ECO:0007669"/>
    <property type="project" value="UniProtKB-UniRule"/>
</dbReference>
<dbReference type="FunFam" id="2.60.40.4100:FF:000002">
    <property type="entry name" value="Zona pellucida sperm-binding protein 3"/>
    <property type="match status" value="1"/>
</dbReference>
<keyword evidence="11 14" id="KW-0472">Membrane</keyword>
<dbReference type="Pfam" id="PF23344">
    <property type="entry name" value="ZP-N"/>
    <property type="match status" value="1"/>
</dbReference>
<comment type="similarity">
    <text evidence="2 14">Belongs to the ZP domain family. ZPC subfamily.</text>
</comment>
<evidence type="ECO:0000313" key="17">
    <source>
        <dbReference type="Ensembl" id="ENSHBUP00000006169.1"/>
    </source>
</evidence>
<evidence type="ECO:0000256" key="4">
    <source>
        <dbReference type="ARBA" id="ARBA00022475"/>
    </source>
</evidence>
<keyword evidence="18" id="KW-1185">Reference proteome</keyword>
<comment type="subcellular location">
    <subcellularLocation>
        <location evidence="1">Secreted</location>
        <location evidence="1">Extracellular space</location>
        <location evidence="1">Extracellular matrix</location>
    </subcellularLocation>
    <subcellularLocation>
        <location evidence="14">Zona pellucida</location>
    </subcellularLocation>
    <subcellularLocation>
        <location evidence="14">Cell membrane</location>
        <topology evidence="14">Single-pass type I membrane protein</topology>
    </subcellularLocation>
</comment>
<feature type="transmembrane region" description="Helical" evidence="14">
    <location>
        <begin position="474"/>
        <end position="497"/>
    </location>
</feature>
<sequence length="515" mass="57497">MELGFVFGFLLFFLAGNFCFATQNWLNVSTNDTFSQIPKEQVTTSSQLPRSLQTAGRHSSEMEQKDPAGFPVSYRVRSHQLRKQKPSQLEQGETVQTQELSQLQEQDPDLNLAVKQKSKVPVKFEEQVPVPADSVVVHCGEVEVTIEVKRNFLGNGQLIRPSDLTLGDCAAVDTEKLVLGFQTELEGCGSTVTMTEEAIIYTFTLMYSPTPISNTFILKTNPVEVVIQCHYKRRHYVNSDALRPTSKPFASLMQVEQRLHFSLHLMTEDWQSQRPSSVYFLNDVMHIEAAILRGNHVPLRVYVDSCVATANPDPYSQPRYSLINNHGCLTDTKLTGSKSYFMPRSHEDKLHFQLKAFRFHQDDRKTLYITCQLKATPVSAPVDSEHKACSFLSEAKRWVASGGDNKVCSCCETSCGTQRWKRSLAANDALRWEGTAALGPILLEESVLEEGSTEPLELPPEPVSLQQTQEVTRAALFSAVALLCGVWMALAVVLVFTSTVICSSPRKPTGYSVCT</sequence>
<feature type="region of interest" description="Disordered" evidence="15">
    <location>
        <begin position="40"/>
        <end position="69"/>
    </location>
</feature>
<evidence type="ECO:0000256" key="12">
    <source>
        <dbReference type="ARBA" id="ARBA00023157"/>
    </source>
</evidence>
<comment type="function">
    <text evidence="14">Component of the zona pellucida, an extracellular matrix surrounding oocytes which mediates sperm binding, induction of the acrosome reaction and prevents post-fertilization polyspermy. The zona pellucida is composed of 3 to 4 glycoproteins, ZP1, ZP2, ZP3, and ZP4. ZP3 is essential for sperm binding and zona matrix formation.</text>
</comment>
<feature type="signal peptide" evidence="14">
    <location>
        <begin position="1"/>
        <end position="21"/>
    </location>
</feature>
<evidence type="ECO:0000256" key="6">
    <source>
        <dbReference type="ARBA" id="ARBA00022530"/>
    </source>
</evidence>
<reference evidence="17" key="1">
    <citation type="submission" date="2025-08" db="UniProtKB">
        <authorList>
            <consortium name="Ensembl"/>
        </authorList>
    </citation>
    <scope>IDENTIFICATION</scope>
</reference>
<feature type="chain" id="PRO_5025709050" description="Zona pellucida sperm-binding protein 3" evidence="14">
    <location>
        <begin position="22"/>
        <end position="515"/>
    </location>
</feature>
<evidence type="ECO:0000256" key="15">
    <source>
        <dbReference type="SAM" id="MobiDB-lite"/>
    </source>
</evidence>
<evidence type="ECO:0000259" key="16">
    <source>
        <dbReference type="PROSITE" id="PS51034"/>
    </source>
</evidence>
<dbReference type="GO" id="GO:0035805">
    <property type="term" value="C:egg coat"/>
    <property type="evidence" value="ECO:0007669"/>
    <property type="project" value="UniProtKB-SubCell"/>
</dbReference>
<dbReference type="SMART" id="SM00241">
    <property type="entry name" value="ZP"/>
    <property type="match status" value="1"/>
</dbReference>
<reference evidence="17" key="2">
    <citation type="submission" date="2025-09" db="UniProtKB">
        <authorList>
            <consortium name="Ensembl"/>
        </authorList>
    </citation>
    <scope>IDENTIFICATION</scope>
</reference>
<dbReference type="PRINTS" id="PR00023">
    <property type="entry name" value="ZPELLUCIDA"/>
</dbReference>
<keyword evidence="10 14" id="KW-1133">Transmembrane helix</keyword>
<dbReference type="STRING" id="8153.ENSHBUP00000006169"/>
<dbReference type="GO" id="GO:0035804">
    <property type="term" value="F:structural constituent of egg coat"/>
    <property type="evidence" value="ECO:0007669"/>
    <property type="project" value="UniProtKB-UniRule"/>
</dbReference>
<dbReference type="GO" id="GO:0035803">
    <property type="term" value="P:egg coat formation"/>
    <property type="evidence" value="ECO:0007669"/>
    <property type="project" value="UniProtKB-UniRule"/>
</dbReference>
<keyword evidence="7 14" id="KW-0165">Cleavage on pair of basic residues</keyword>
<dbReference type="RefSeq" id="XP_005920091.1">
    <property type="nucleotide sequence ID" value="XM_005920029.3"/>
</dbReference>
<dbReference type="InterPro" id="IPR042235">
    <property type="entry name" value="ZP-C_dom"/>
</dbReference>
<dbReference type="Gene3D" id="2.60.40.4100">
    <property type="entry name" value="Zona pellucida, ZP-C domain"/>
    <property type="match status" value="1"/>
</dbReference>
<organism evidence="17 18">
    <name type="scientific">Haplochromis burtoni</name>
    <name type="common">Burton's mouthbrooder</name>
    <name type="synonym">Chromis burtoni</name>
    <dbReference type="NCBI Taxonomy" id="8153"/>
    <lineage>
        <taxon>Eukaryota</taxon>
        <taxon>Metazoa</taxon>
        <taxon>Chordata</taxon>
        <taxon>Craniata</taxon>
        <taxon>Vertebrata</taxon>
        <taxon>Euteleostomi</taxon>
        <taxon>Actinopterygii</taxon>
        <taxon>Neopterygii</taxon>
        <taxon>Teleostei</taxon>
        <taxon>Neoteleostei</taxon>
        <taxon>Acanthomorphata</taxon>
        <taxon>Ovalentaria</taxon>
        <taxon>Cichlomorphae</taxon>
        <taxon>Cichliformes</taxon>
        <taxon>Cichlidae</taxon>
        <taxon>African cichlids</taxon>
        <taxon>Pseudocrenilabrinae</taxon>
        <taxon>Haplochromini</taxon>
        <taxon>Haplochromis</taxon>
    </lineage>
</organism>
<evidence type="ECO:0000256" key="2">
    <source>
        <dbReference type="ARBA" id="ARBA00006735"/>
    </source>
</evidence>
<proteinExistence type="inferred from homology"/>
<keyword evidence="6 14" id="KW-0272">Extracellular matrix</keyword>
<evidence type="ECO:0000256" key="9">
    <source>
        <dbReference type="ARBA" id="ARBA00022729"/>
    </source>
</evidence>
<evidence type="ECO:0000256" key="13">
    <source>
        <dbReference type="ARBA" id="ARBA00023180"/>
    </source>
</evidence>
<dbReference type="InterPro" id="IPR055355">
    <property type="entry name" value="ZP-C"/>
</dbReference>
<evidence type="ECO:0000256" key="10">
    <source>
        <dbReference type="ARBA" id="ARBA00022989"/>
    </source>
</evidence>
<dbReference type="GeneID" id="102302001"/>
<evidence type="ECO:0000256" key="5">
    <source>
        <dbReference type="ARBA" id="ARBA00022525"/>
    </source>
</evidence>